<protein>
    <recommendedName>
        <fullName evidence="1">Pyridoxamine 5'-phosphate oxidase N-terminal domain-containing protein</fullName>
    </recommendedName>
</protein>
<dbReference type="Gene3D" id="2.30.110.10">
    <property type="entry name" value="Electron Transport, Fmn-binding Protein, Chain A"/>
    <property type="match status" value="1"/>
</dbReference>
<dbReference type="RefSeq" id="WP_344822522.1">
    <property type="nucleotide sequence ID" value="NZ_BAAAUV010000002.1"/>
</dbReference>
<dbReference type="SUPFAM" id="SSF50475">
    <property type="entry name" value="FMN-binding split barrel"/>
    <property type="match status" value="1"/>
</dbReference>
<evidence type="ECO:0000313" key="3">
    <source>
        <dbReference type="Proteomes" id="UP001501237"/>
    </source>
</evidence>
<feature type="domain" description="Pyridoxamine 5'-phosphate oxidase N-terminal" evidence="1">
    <location>
        <begin position="24"/>
        <end position="131"/>
    </location>
</feature>
<gene>
    <name evidence="2" type="ORF">GCM10010468_09560</name>
</gene>
<sequence length="150" mass="16358">MEAPRTAERRRRDTLDRLENDVDAWIATADPGTGTPHLVPLSFLWEGETLLISTAAATPTARNLAASGLARVGVGPTRDLVLIEASAEALDPASLPAALGDAFAAKTGFDPRAEPNPYLYFRLTPSRVRAWREVNELKDRDITPLVARER</sequence>
<dbReference type="Pfam" id="PF01243">
    <property type="entry name" value="PNPOx_N"/>
    <property type="match status" value="1"/>
</dbReference>
<name>A0ABP6PZV7_9ACTN</name>
<organism evidence="2 3">
    <name type="scientific">Actinocorallia longicatena</name>
    <dbReference type="NCBI Taxonomy" id="111803"/>
    <lineage>
        <taxon>Bacteria</taxon>
        <taxon>Bacillati</taxon>
        <taxon>Actinomycetota</taxon>
        <taxon>Actinomycetes</taxon>
        <taxon>Streptosporangiales</taxon>
        <taxon>Thermomonosporaceae</taxon>
        <taxon>Actinocorallia</taxon>
    </lineage>
</organism>
<proteinExistence type="predicted"/>
<evidence type="ECO:0000313" key="2">
    <source>
        <dbReference type="EMBL" id="GAA3198089.1"/>
    </source>
</evidence>
<dbReference type="InterPro" id="IPR011576">
    <property type="entry name" value="Pyridox_Oxase_N"/>
</dbReference>
<reference evidence="3" key="1">
    <citation type="journal article" date="2019" name="Int. J. Syst. Evol. Microbiol.">
        <title>The Global Catalogue of Microorganisms (GCM) 10K type strain sequencing project: providing services to taxonomists for standard genome sequencing and annotation.</title>
        <authorList>
            <consortium name="The Broad Institute Genomics Platform"/>
            <consortium name="The Broad Institute Genome Sequencing Center for Infectious Disease"/>
            <person name="Wu L."/>
            <person name="Ma J."/>
        </authorList>
    </citation>
    <scope>NUCLEOTIDE SEQUENCE [LARGE SCALE GENOMIC DNA]</scope>
    <source>
        <strain evidence="3">JCM 9377</strain>
    </source>
</reference>
<dbReference type="InterPro" id="IPR012349">
    <property type="entry name" value="Split_barrel_FMN-bd"/>
</dbReference>
<accession>A0ABP6PZV7</accession>
<comment type="caution">
    <text evidence="2">The sequence shown here is derived from an EMBL/GenBank/DDBJ whole genome shotgun (WGS) entry which is preliminary data.</text>
</comment>
<dbReference type="Proteomes" id="UP001501237">
    <property type="component" value="Unassembled WGS sequence"/>
</dbReference>
<dbReference type="EMBL" id="BAAAUV010000002">
    <property type="protein sequence ID" value="GAA3198089.1"/>
    <property type="molecule type" value="Genomic_DNA"/>
</dbReference>
<keyword evidence="3" id="KW-1185">Reference proteome</keyword>
<evidence type="ECO:0000259" key="1">
    <source>
        <dbReference type="Pfam" id="PF01243"/>
    </source>
</evidence>